<dbReference type="Proteomes" id="UP000280434">
    <property type="component" value="Unassembled WGS sequence"/>
</dbReference>
<dbReference type="AlphaFoldDB" id="A0A494X1L2"/>
<proteinExistence type="inferred from homology"/>
<dbReference type="GO" id="GO:0015344">
    <property type="term" value="F:siderophore uptake transmembrane transporter activity"/>
    <property type="evidence" value="ECO:0007669"/>
    <property type="project" value="TreeGrafter"/>
</dbReference>
<dbReference type="NCBIfam" id="TIGR01783">
    <property type="entry name" value="TonB-siderophor"/>
    <property type="match status" value="1"/>
</dbReference>
<evidence type="ECO:0000256" key="8">
    <source>
        <dbReference type="ARBA" id="ARBA00023004"/>
    </source>
</evidence>
<dbReference type="Pfam" id="PF00593">
    <property type="entry name" value="TonB_dep_Rec_b-barrel"/>
    <property type="match status" value="1"/>
</dbReference>
<evidence type="ECO:0000259" key="18">
    <source>
        <dbReference type="Pfam" id="PF07715"/>
    </source>
</evidence>
<dbReference type="CDD" id="cd01347">
    <property type="entry name" value="ligand_gated_channel"/>
    <property type="match status" value="1"/>
</dbReference>
<dbReference type="InterPro" id="IPR010105">
    <property type="entry name" value="TonB_sidphr_rcpt"/>
</dbReference>
<keyword evidence="6 14" id="KW-0812">Transmembrane</keyword>
<evidence type="ECO:0000256" key="16">
    <source>
        <dbReference type="RuleBase" id="RU003357"/>
    </source>
</evidence>
<comment type="subcellular location">
    <subcellularLocation>
        <location evidence="1 14">Cell outer membrane</location>
        <topology evidence="1 14">Multi-pass membrane protein</topology>
    </subcellularLocation>
</comment>
<gene>
    <name evidence="19" type="ORF">D7S89_23560</name>
</gene>
<dbReference type="GO" id="GO:0038023">
    <property type="term" value="F:signaling receptor activity"/>
    <property type="evidence" value="ECO:0007669"/>
    <property type="project" value="InterPro"/>
</dbReference>
<dbReference type="PROSITE" id="PS52016">
    <property type="entry name" value="TONB_DEPENDENT_REC_3"/>
    <property type="match status" value="1"/>
</dbReference>
<dbReference type="GO" id="GO:0015891">
    <property type="term" value="P:siderophore transport"/>
    <property type="evidence" value="ECO:0007669"/>
    <property type="project" value="InterPro"/>
</dbReference>
<evidence type="ECO:0000256" key="6">
    <source>
        <dbReference type="ARBA" id="ARBA00022692"/>
    </source>
</evidence>
<dbReference type="GO" id="GO:0009279">
    <property type="term" value="C:cell outer membrane"/>
    <property type="evidence" value="ECO:0007669"/>
    <property type="project" value="UniProtKB-SubCell"/>
</dbReference>
<comment type="caution">
    <text evidence="19">The sequence shown here is derived from an EMBL/GenBank/DDBJ whole genome shotgun (WGS) entry which is preliminary data.</text>
</comment>
<evidence type="ECO:0000256" key="5">
    <source>
        <dbReference type="ARBA" id="ARBA00022496"/>
    </source>
</evidence>
<keyword evidence="11 14" id="KW-0472">Membrane</keyword>
<evidence type="ECO:0000259" key="17">
    <source>
        <dbReference type="Pfam" id="PF00593"/>
    </source>
</evidence>
<evidence type="ECO:0000256" key="15">
    <source>
        <dbReference type="PROSITE-ProRule" id="PRU10144"/>
    </source>
</evidence>
<dbReference type="InterPro" id="IPR010917">
    <property type="entry name" value="TonB_rcpt_CS"/>
</dbReference>
<evidence type="ECO:0000256" key="12">
    <source>
        <dbReference type="ARBA" id="ARBA00023170"/>
    </source>
</evidence>
<dbReference type="Gene3D" id="2.170.130.10">
    <property type="entry name" value="TonB-dependent receptor, plug domain"/>
    <property type="match status" value="1"/>
</dbReference>
<keyword evidence="12 19" id="KW-0675">Receptor</keyword>
<evidence type="ECO:0000313" key="20">
    <source>
        <dbReference type="Proteomes" id="UP000280434"/>
    </source>
</evidence>
<keyword evidence="4 14" id="KW-1134">Transmembrane beta strand</keyword>
<name>A0A494X1L2_9BURK</name>
<evidence type="ECO:0000256" key="1">
    <source>
        <dbReference type="ARBA" id="ARBA00004571"/>
    </source>
</evidence>
<sequence>MGVAATLAFASSEAAFAQSMPSGERVGTEAVSASVKEGSTLPEVRVRTATSPKTSQHLADDVSNGALGTRTQLETPYSTAVVTGEQIEDNQANKLGDVFFSDASLSDNSSPYNAWATYVSVRGLQLDWQNGFKIDGMPYNGYGITMPYEQLEKVELLKGLSGFMYGFAAPGGVVNYVTKKPPQSDRAIRSVDVGYRSDGLIAEHLDVGGRVGPGNLFGYRFNATHEEGHAVNHGEVRRDTLSFAGDARLSRNLSATFGALYQERHASGIASSINTSLFKGAALPVPPSGASSNLSVPDEHLDTNLQLYTAGLRYNLNEDWSVSTAYSFSKTTRYRNESTYYLQDTAGNYSDTRFAGKEGHQMSAWQTTVEGNVKTGPLQHALVFGFAYQRQTNDYEANSFYNTIGFGNLYRPNANHFDSYGQPWDTYRNADITQQAVFASDTIALTSRWSVLGGMRYTNYEQHGYALDGSTTSTYKKDGLLTPTAALMFRPSADTTFYASYVESLEPGTIVDKTYANAGSLLKPIRSKQYEVGVKTERSRWSATAALFRIERASQYANAQNVYATDGESVFQGIEAGGDMQVGPRVSVGGDIMWIATQYEKGSAYNGNRVAGAPGFVATARAAYVVPFFTGLTLRADAKFTGNTSVRPAGDLKTAGYTLVNVGATWATKMAGHDVTLRAAIDNVTNRRYWEYQYADYVTPGDPRTLSLNAKFDF</sequence>
<evidence type="ECO:0000256" key="14">
    <source>
        <dbReference type="PROSITE-ProRule" id="PRU01360"/>
    </source>
</evidence>
<keyword evidence="3 14" id="KW-0813">Transport</keyword>
<dbReference type="InterPro" id="IPR036942">
    <property type="entry name" value="Beta-barrel_TonB_sf"/>
</dbReference>
<dbReference type="InterPro" id="IPR037066">
    <property type="entry name" value="Plug_dom_sf"/>
</dbReference>
<dbReference type="InterPro" id="IPR012910">
    <property type="entry name" value="Plug_dom"/>
</dbReference>
<evidence type="ECO:0000313" key="19">
    <source>
        <dbReference type="EMBL" id="RKP44210.1"/>
    </source>
</evidence>
<evidence type="ECO:0000256" key="13">
    <source>
        <dbReference type="ARBA" id="ARBA00023237"/>
    </source>
</evidence>
<evidence type="ECO:0000256" key="7">
    <source>
        <dbReference type="ARBA" id="ARBA00022729"/>
    </source>
</evidence>
<evidence type="ECO:0000256" key="2">
    <source>
        <dbReference type="ARBA" id="ARBA00009810"/>
    </source>
</evidence>
<keyword evidence="10 16" id="KW-0798">TonB box</keyword>
<keyword evidence="9" id="KW-0406">Ion transport</keyword>
<dbReference type="Gene3D" id="2.40.170.20">
    <property type="entry name" value="TonB-dependent receptor, beta-barrel domain"/>
    <property type="match status" value="1"/>
</dbReference>
<evidence type="ECO:0000256" key="11">
    <source>
        <dbReference type="ARBA" id="ARBA00023136"/>
    </source>
</evidence>
<dbReference type="PANTHER" id="PTHR32552">
    <property type="entry name" value="FERRICHROME IRON RECEPTOR-RELATED"/>
    <property type="match status" value="1"/>
</dbReference>
<keyword evidence="13 14" id="KW-0998">Cell outer membrane</keyword>
<dbReference type="PROSITE" id="PS01156">
    <property type="entry name" value="TONB_DEPENDENT_REC_2"/>
    <property type="match status" value="1"/>
</dbReference>
<reference evidence="19 20" key="1">
    <citation type="submission" date="2018-10" db="EMBL/GenBank/DDBJ databases">
        <title>Paraburkholderia sp. 7MK8-2, isolated from soil.</title>
        <authorList>
            <person name="Gao Z.-H."/>
            <person name="Qiu L.-H."/>
        </authorList>
    </citation>
    <scope>NUCLEOTIDE SEQUENCE [LARGE SCALE GENOMIC DNA]</scope>
    <source>
        <strain evidence="19 20">7MK8-2</strain>
    </source>
</reference>
<keyword evidence="5" id="KW-0410">Iron transport</keyword>
<dbReference type="OrthoDB" id="8732650at2"/>
<comment type="similarity">
    <text evidence="2 14 16">Belongs to the TonB-dependent receptor family.</text>
</comment>
<dbReference type="InterPro" id="IPR039426">
    <property type="entry name" value="TonB-dep_rcpt-like"/>
</dbReference>
<protein>
    <submittedName>
        <fullName evidence="19">TonB-dependent receptor</fullName>
    </submittedName>
</protein>
<feature type="domain" description="TonB-dependent receptor plug" evidence="18">
    <location>
        <begin position="72"/>
        <end position="173"/>
    </location>
</feature>
<evidence type="ECO:0000256" key="3">
    <source>
        <dbReference type="ARBA" id="ARBA00022448"/>
    </source>
</evidence>
<keyword evidence="8" id="KW-0408">Iron</keyword>
<dbReference type="SUPFAM" id="SSF56935">
    <property type="entry name" value="Porins"/>
    <property type="match status" value="1"/>
</dbReference>
<dbReference type="EMBL" id="RBZV01000014">
    <property type="protein sequence ID" value="RKP44210.1"/>
    <property type="molecule type" value="Genomic_DNA"/>
</dbReference>
<feature type="domain" description="TonB-dependent receptor-like beta-barrel" evidence="17">
    <location>
        <begin position="298"/>
        <end position="684"/>
    </location>
</feature>
<keyword evidence="20" id="KW-1185">Reference proteome</keyword>
<feature type="short sequence motif" description="TonB C-terminal box" evidence="15">
    <location>
        <begin position="697"/>
        <end position="714"/>
    </location>
</feature>
<evidence type="ECO:0000256" key="9">
    <source>
        <dbReference type="ARBA" id="ARBA00023065"/>
    </source>
</evidence>
<keyword evidence="7" id="KW-0732">Signal</keyword>
<dbReference type="InterPro" id="IPR000531">
    <property type="entry name" value="Beta-barrel_TonB"/>
</dbReference>
<evidence type="ECO:0000256" key="10">
    <source>
        <dbReference type="ARBA" id="ARBA00023077"/>
    </source>
</evidence>
<accession>A0A494X1L2</accession>
<organism evidence="19 20">
    <name type="scientific">Trinickia fusca</name>
    <dbReference type="NCBI Taxonomy" id="2419777"/>
    <lineage>
        <taxon>Bacteria</taxon>
        <taxon>Pseudomonadati</taxon>
        <taxon>Pseudomonadota</taxon>
        <taxon>Betaproteobacteria</taxon>
        <taxon>Burkholderiales</taxon>
        <taxon>Burkholderiaceae</taxon>
        <taxon>Trinickia</taxon>
    </lineage>
</organism>
<dbReference type="PANTHER" id="PTHR32552:SF82">
    <property type="entry name" value="FCUA PROTEIN"/>
    <property type="match status" value="1"/>
</dbReference>
<evidence type="ECO:0000256" key="4">
    <source>
        <dbReference type="ARBA" id="ARBA00022452"/>
    </source>
</evidence>
<dbReference type="Pfam" id="PF07715">
    <property type="entry name" value="Plug"/>
    <property type="match status" value="1"/>
</dbReference>